<gene>
    <name evidence="2" type="ORF">H9702_05490</name>
</gene>
<comment type="caution">
    <text evidence="2">The sequence shown here is derived from an EMBL/GenBank/DDBJ whole genome shotgun (WGS) entry which is preliminary data.</text>
</comment>
<dbReference type="EMBL" id="DWWM01000034">
    <property type="protein sequence ID" value="HJC36566.1"/>
    <property type="molecule type" value="Genomic_DNA"/>
</dbReference>
<organism evidence="2 3">
    <name type="scientific">Candidatus Merdibacter merdavium</name>
    <dbReference type="NCBI Taxonomy" id="2838692"/>
    <lineage>
        <taxon>Bacteria</taxon>
        <taxon>Bacillati</taxon>
        <taxon>Bacillota</taxon>
        <taxon>Erysipelotrichia</taxon>
        <taxon>Erysipelotrichales</taxon>
        <taxon>Erysipelotrichaceae</taxon>
        <taxon>Merdibacter</taxon>
    </lineage>
</organism>
<dbReference type="AlphaFoldDB" id="A0A9D2NS74"/>
<sequence length="72" mass="7708">MENDNQEKGHKEDSLTLAKLVSTWYVGAIVGFALGNLVGNLTTAAIGAVIGASVSWIFKRNLTNKECFALPL</sequence>
<evidence type="ECO:0000256" key="1">
    <source>
        <dbReference type="SAM" id="Phobius"/>
    </source>
</evidence>
<dbReference type="Proteomes" id="UP000823896">
    <property type="component" value="Unassembled WGS sequence"/>
</dbReference>
<keyword evidence="1" id="KW-0472">Membrane</keyword>
<keyword evidence="1" id="KW-1133">Transmembrane helix</keyword>
<evidence type="ECO:0008006" key="4">
    <source>
        <dbReference type="Google" id="ProtNLM"/>
    </source>
</evidence>
<feature type="transmembrane region" description="Helical" evidence="1">
    <location>
        <begin position="16"/>
        <end position="35"/>
    </location>
</feature>
<protein>
    <recommendedName>
        <fullName evidence="4">Glycine zipper family protein</fullName>
    </recommendedName>
</protein>
<keyword evidence="1" id="KW-0812">Transmembrane</keyword>
<name>A0A9D2NS74_9FIRM</name>
<accession>A0A9D2NS74</accession>
<evidence type="ECO:0000313" key="2">
    <source>
        <dbReference type="EMBL" id="HJC36566.1"/>
    </source>
</evidence>
<evidence type="ECO:0000313" key="3">
    <source>
        <dbReference type="Proteomes" id="UP000823896"/>
    </source>
</evidence>
<proteinExistence type="predicted"/>
<feature type="transmembrane region" description="Helical" evidence="1">
    <location>
        <begin position="41"/>
        <end position="58"/>
    </location>
</feature>
<reference evidence="2" key="1">
    <citation type="journal article" date="2021" name="PeerJ">
        <title>Extensive microbial diversity within the chicken gut microbiome revealed by metagenomics and culture.</title>
        <authorList>
            <person name="Gilroy R."/>
            <person name="Ravi A."/>
            <person name="Getino M."/>
            <person name="Pursley I."/>
            <person name="Horton D.L."/>
            <person name="Alikhan N.F."/>
            <person name="Baker D."/>
            <person name="Gharbi K."/>
            <person name="Hall N."/>
            <person name="Watson M."/>
            <person name="Adriaenssens E.M."/>
            <person name="Foster-Nyarko E."/>
            <person name="Jarju S."/>
            <person name="Secka A."/>
            <person name="Antonio M."/>
            <person name="Oren A."/>
            <person name="Chaudhuri R.R."/>
            <person name="La Ragione R."/>
            <person name="Hildebrand F."/>
            <person name="Pallen M.J."/>
        </authorList>
    </citation>
    <scope>NUCLEOTIDE SEQUENCE</scope>
    <source>
        <strain evidence="2">CHK187-11901</strain>
    </source>
</reference>
<reference evidence="2" key="2">
    <citation type="submission" date="2021-04" db="EMBL/GenBank/DDBJ databases">
        <authorList>
            <person name="Gilroy R."/>
        </authorList>
    </citation>
    <scope>NUCLEOTIDE SEQUENCE</scope>
    <source>
        <strain evidence="2">CHK187-11901</strain>
    </source>
</reference>